<evidence type="ECO:0000313" key="3">
    <source>
        <dbReference type="EMBL" id="NVD45013.1"/>
    </source>
</evidence>
<keyword evidence="4" id="KW-1185">Reference proteome</keyword>
<proteinExistence type="predicted"/>
<gene>
    <name evidence="3" type="ORF">HUV48_08265</name>
</gene>
<dbReference type="Proteomes" id="UP000561438">
    <property type="component" value="Unassembled WGS sequence"/>
</dbReference>
<feature type="domain" description="DUF5681" evidence="2">
    <location>
        <begin position="16"/>
        <end position="91"/>
    </location>
</feature>
<dbReference type="InterPro" id="IPR043736">
    <property type="entry name" value="DUF5681"/>
</dbReference>
<comment type="caution">
    <text evidence="3">The sequence shown here is derived from an EMBL/GenBank/DDBJ whole genome shotgun (WGS) entry which is preliminary data.</text>
</comment>
<dbReference type="RefSeq" id="WP_176267286.1">
    <property type="nucleotide sequence ID" value="NZ_JABWGV010000002.1"/>
</dbReference>
<feature type="region of interest" description="Disordered" evidence="1">
    <location>
        <begin position="1"/>
        <end position="35"/>
    </location>
</feature>
<evidence type="ECO:0000259" key="2">
    <source>
        <dbReference type="Pfam" id="PF18932"/>
    </source>
</evidence>
<reference evidence="3 4" key="1">
    <citation type="submission" date="2020-06" db="EMBL/GenBank/DDBJ databases">
        <title>Altererythrobacter sp. HHU K3-1.</title>
        <authorList>
            <person name="Zhang D."/>
            <person name="Xue H."/>
        </authorList>
    </citation>
    <scope>NUCLEOTIDE SEQUENCE [LARGE SCALE GENOMIC DNA]</scope>
    <source>
        <strain evidence="3 4">HHU K3-1</strain>
    </source>
</reference>
<organism evidence="3 4">
    <name type="scientific">Qipengyuania atrilutea</name>
    <dbReference type="NCBI Taxonomy" id="2744473"/>
    <lineage>
        <taxon>Bacteria</taxon>
        <taxon>Pseudomonadati</taxon>
        <taxon>Pseudomonadota</taxon>
        <taxon>Alphaproteobacteria</taxon>
        <taxon>Sphingomonadales</taxon>
        <taxon>Erythrobacteraceae</taxon>
        <taxon>Qipengyuania</taxon>
    </lineage>
</organism>
<evidence type="ECO:0000313" key="4">
    <source>
        <dbReference type="Proteomes" id="UP000561438"/>
    </source>
</evidence>
<dbReference type="EMBL" id="JABWGV010000002">
    <property type="protein sequence ID" value="NVD45013.1"/>
    <property type="molecule type" value="Genomic_DNA"/>
</dbReference>
<dbReference type="AlphaFoldDB" id="A0A850H580"/>
<protein>
    <recommendedName>
        <fullName evidence="2">DUF5681 domain-containing protein</fullName>
    </recommendedName>
</protein>
<evidence type="ECO:0000256" key="1">
    <source>
        <dbReference type="SAM" id="MobiDB-lite"/>
    </source>
</evidence>
<accession>A0A850H580</accession>
<name>A0A850H580_9SPHN</name>
<dbReference type="Pfam" id="PF18932">
    <property type="entry name" value="DUF5681"/>
    <property type="match status" value="1"/>
</dbReference>
<sequence>MNDDEGYEVGYGKPPKATRFQSGQSGNPRGRPKGSAGIQTLLAKHLGKMVNVTIDGHQQRKTIKEAAVLSLVKSLINGTPDQKIKLLKFIMPLLEERETDEEFDFGKLSDDEVDMLEALLVKGGRTS</sequence>